<evidence type="ECO:0000256" key="7">
    <source>
        <dbReference type="SAM" id="SignalP"/>
    </source>
</evidence>
<dbReference type="EMBL" id="PGVA01000008">
    <property type="protein sequence ID" value="PLR85075.1"/>
    <property type="molecule type" value="Genomic_DNA"/>
</dbReference>
<dbReference type="PROSITE" id="PS51782">
    <property type="entry name" value="LYSM"/>
    <property type="match status" value="3"/>
</dbReference>
<feature type="domain" description="NlpC/P60" evidence="9">
    <location>
        <begin position="228"/>
        <end position="349"/>
    </location>
</feature>
<dbReference type="PANTHER" id="PTHR47053">
    <property type="entry name" value="MUREIN DD-ENDOPEPTIDASE MEPH-RELATED"/>
    <property type="match status" value="1"/>
</dbReference>
<keyword evidence="13" id="KW-1185">Reference proteome</keyword>
<evidence type="ECO:0000259" key="9">
    <source>
        <dbReference type="PROSITE" id="PS51935"/>
    </source>
</evidence>
<reference evidence="10 12" key="1">
    <citation type="submission" date="2017-11" db="EMBL/GenBank/DDBJ databases">
        <title>Comparitive Functional Genomics of Dry Heat Resistant strains isolated from the Viking Spacecraft.</title>
        <authorList>
            <person name="Seuylemezian A."/>
            <person name="Cooper K."/>
            <person name="Vaishampayan P."/>
        </authorList>
    </citation>
    <scope>NUCLEOTIDE SEQUENCE [LARGE SCALE GENOMIC DNA]</scope>
    <source>
        <strain evidence="10 12">M4.6</strain>
    </source>
</reference>
<keyword evidence="6" id="KW-0788">Thiol protease</keyword>
<dbReference type="GO" id="GO:0006508">
    <property type="term" value="P:proteolysis"/>
    <property type="evidence" value="ECO:0007669"/>
    <property type="project" value="UniProtKB-KW"/>
</dbReference>
<evidence type="ECO:0000313" key="13">
    <source>
        <dbReference type="Proteomes" id="UP000235114"/>
    </source>
</evidence>
<name>A0A2N5GQB8_9BACI</name>
<dbReference type="Pfam" id="PF00877">
    <property type="entry name" value="NLPC_P60"/>
    <property type="match status" value="1"/>
</dbReference>
<dbReference type="GO" id="GO:0008234">
    <property type="term" value="F:cysteine-type peptidase activity"/>
    <property type="evidence" value="ECO:0007669"/>
    <property type="project" value="UniProtKB-KW"/>
</dbReference>
<dbReference type="SMART" id="SM00257">
    <property type="entry name" value="LysM"/>
    <property type="match status" value="3"/>
</dbReference>
<dbReference type="PROSITE" id="PS51935">
    <property type="entry name" value="NLPC_P60"/>
    <property type="match status" value="1"/>
</dbReference>
<dbReference type="EMBL" id="PGVD01000001">
    <property type="protein sequence ID" value="PLS00927.1"/>
    <property type="molecule type" value="Genomic_DNA"/>
</dbReference>
<dbReference type="CDD" id="cd00118">
    <property type="entry name" value="LysM"/>
    <property type="match status" value="3"/>
</dbReference>
<dbReference type="Proteomes" id="UP000234951">
    <property type="component" value="Unassembled WGS sequence"/>
</dbReference>
<evidence type="ECO:0000256" key="3">
    <source>
        <dbReference type="ARBA" id="ARBA00022729"/>
    </source>
</evidence>
<dbReference type="Gene3D" id="3.90.1720.10">
    <property type="entry name" value="endopeptidase domain like (from Nostoc punctiforme)"/>
    <property type="match status" value="1"/>
</dbReference>
<protein>
    <submittedName>
        <fullName evidence="10">Peptidoglycan endopeptidase</fullName>
    </submittedName>
</protein>
<dbReference type="Pfam" id="PF01476">
    <property type="entry name" value="LysM"/>
    <property type="match status" value="3"/>
</dbReference>
<evidence type="ECO:0000256" key="4">
    <source>
        <dbReference type="ARBA" id="ARBA00022737"/>
    </source>
</evidence>
<dbReference type="InterPro" id="IPR038765">
    <property type="entry name" value="Papain-like_cys_pep_sf"/>
</dbReference>
<evidence type="ECO:0000313" key="10">
    <source>
        <dbReference type="EMBL" id="PLR85075.1"/>
    </source>
</evidence>
<evidence type="ECO:0000313" key="12">
    <source>
        <dbReference type="Proteomes" id="UP000234951"/>
    </source>
</evidence>
<organism evidence="10 12">
    <name type="scientific">Bacillus canaveralius</name>
    <dbReference type="NCBI Taxonomy" id="1403243"/>
    <lineage>
        <taxon>Bacteria</taxon>
        <taxon>Bacillati</taxon>
        <taxon>Bacillota</taxon>
        <taxon>Bacilli</taxon>
        <taxon>Bacillales</taxon>
        <taxon>Bacillaceae</taxon>
        <taxon>Bacillus</taxon>
    </lineage>
</organism>
<feature type="domain" description="LysM" evidence="8">
    <location>
        <begin position="25"/>
        <end position="68"/>
    </location>
</feature>
<dbReference type="RefSeq" id="WP_101576017.1">
    <property type="nucleotide sequence ID" value="NZ_PGVA01000008.1"/>
</dbReference>
<dbReference type="SUPFAM" id="SSF54001">
    <property type="entry name" value="Cysteine proteinases"/>
    <property type="match status" value="1"/>
</dbReference>
<feature type="domain" description="LysM" evidence="8">
    <location>
        <begin position="88"/>
        <end position="131"/>
    </location>
</feature>
<dbReference type="InterPro" id="IPR051202">
    <property type="entry name" value="Peptidase_C40"/>
</dbReference>
<proteinExistence type="inferred from homology"/>
<dbReference type="Gene3D" id="3.10.350.10">
    <property type="entry name" value="LysM domain"/>
    <property type="match status" value="3"/>
</dbReference>
<reference evidence="11 13" key="2">
    <citation type="submission" date="2017-12" db="EMBL/GenBank/DDBJ databases">
        <title>Comparative Functional Genomics of Dry Heat Resistant strains isolated from the Viking Spacecraft.</title>
        <authorList>
            <person name="Seuylemezian A."/>
            <person name="Cooper K."/>
            <person name="Vaishampayan P."/>
        </authorList>
    </citation>
    <scope>NUCLEOTIDE SEQUENCE [LARGE SCALE GENOMIC DNA]</scope>
    <source>
        <strain evidence="11 13">ATCC 29669</strain>
    </source>
</reference>
<evidence type="ECO:0000259" key="8">
    <source>
        <dbReference type="PROSITE" id="PS51782"/>
    </source>
</evidence>
<dbReference type="SUPFAM" id="SSF54106">
    <property type="entry name" value="LysM domain"/>
    <property type="match status" value="3"/>
</dbReference>
<feature type="signal peptide" evidence="7">
    <location>
        <begin position="1"/>
        <end position="24"/>
    </location>
</feature>
<evidence type="ECO:0000256" key="2">
    <source>
        <dbReference type="ARBA" id="ARBA00022670"/>
    </source>
</evidence>
<dbReference type="AlphaFoldDB" id="A0A2N5GQB8"/>
<feature type="domain" description="LysM" evidence="8">
    <location>
        <begin position="161"/>
        <end position="204"/>
    </location>
</feature>
<keyword evidence="3 7" id="KW-0732">Signal</keyword>
<evidence type="ECO:0000256" key="1">
    <source>
        <dbReference type="ARBA" id="ARBA00007074"/>
    </source>
</evidence>
<dbReference type="InterPro" id="IPR036779">
    <property type="entry name" value="LysM_dom_sf"/>
</dbReference>
<evidence type="ECO:0000256" key="6">
    <source>
        <dbReference type="ARBA" id="ARBA00022807"/>
    </source>
</evidence>
<dbReference type="PANTHER" id="PTHR47053:SF1">
    <property type="entry name" value="MUREIN DD-ENDOPEPTIDASE MEPH-RELATED"/>
    <property type="match status" value="1"/>
</dbReference>
<dbReference type="Proteomes" id="UP000235114">
    <property type="component" value="Unassembled WGS sequence"/>
</dbReference>
<comment type="similarity">
    <text evidence="1">Belongs to the peptidase C40 family.</text>
</comment>
<keyword evidence="2" id="KW-0645">Protease</keyword>
<evidence type="ECO:0000256" key="5">
    <source>
        <dbReference type="ARBA" id="ARBA00022801"/>
    </source>
</evidence>
<accession>A0A2N5GQB8</accession>
<dbReference type="InterPro" id="IPR018392">
    <property type="entry name" value="LysM"/>
</dbReference>
<sequence>MKKKLASLATVAVLTTGFSATVSANTYTVQKGDTLSAIAKKKNTSVAELKQINSLQSDLILINQQLKISQTANVPGQSVQPPVLQTAQTYTVVKGDTLIKIANQHGISLAELSSWNNLKDHLIYPDQKLLVSSPLNTGPAVVSTPPQVSAPPVQAEPANVMEYVIKPGDTLGHIGRSFGVSVQQLKTWNNLSSDLIYVGQKLKITATAAAPVVAPNLPPVVVQPSNPVSEVSGLLNTAKSLLGTPYQWAGSAPGGFDCSGFIFYVFKQSGKQISRLSSEGYYNRSYYVNEPQPGDLVFFENTYKAGISHMGIYLGNNEFIHANSSQGVSISNLNNSYYQSHFDGFKRFY</sequence>
<dbReference type="InterPro" id="IPR000064">
    <property type="entry name" value="NLP_P60_dom"/>
</dbReference>
<keyword evidence="4" id="KW-0677">Repeat</keyword>
<comment type="caution">
    <text evidence="10">The sequence shown here is derived from an EMBL/GenBank/DDBJ whole genome shotgun (WGS) entry which is preliminary data.</text>
</comment>
<keyword evidence="5" id="KW-0378">Hydrolase</keyword>
<evidence type="ECO:0000313" key="11">
    <source>
        <dbReference type="EMBL" id="PLS00927.1"/>
    </source>
</evidence>
<gene>
    <name evidence="10" type="ORF">CU635_04660</name>
    <name evidence="11" type="ORF">CVD25_00325</name>
</gene>
<dbReference type="OrthoDB" id="9813368at2"/>
<feature type="chain" id="PRO_5043159350" evidence="7">
    <location>
        <begin position="25"/>
        <end position="349"/>
    </location>
</feature>